<sequence>MKYFFKTRLGNTRYQMADGSLLCKNVPIARTGTQVYSALDLPNLKPDSQGQIFVERHSDEVFRPETLASFEGMSVTLLHPEDGKGNVIFVDTDNWRDLAQGHVQNVRRGEGEQADLVIADLIIKDTLAIEEINHGNDEVSCGYDAQYEQLAPGIARQYEIVGNHVALVPKGRAGIRCAIGDSMSNKTQTWFKRLLSAHRTKDAVAMESVLNNAPESITGDEGTGELPKAININISPQHPMPAEKPEVVTSDEGVPDYIQAILTRLDALEGKTADSSDKPDEKTTHTEDNEEKNEKVETITGDAAYKAELIMPGVALSTPVKPTAFKRQVLANADQTMVRAIVGDAEINRLPKRTVDMAFNAVAELSKNRNTANIPTIDSIRKSGNAIADLNKSNAEFWATRGKNL</sequence>
<accession>A0AA95KCJ3</accession>
<organism evidence="2 4">
    <name type="scientific">Arsenophonus nasoniae</name>
    <name type="common">son-killer infecting Nasonia vitripennis</name>
    <dbReference type="NCBI Taxonomy" id="638"/>
    <lineage>
        <taxon>Bacteria</taxon>
        <taxon>Pseudomonadati</taxon>
        <taxon>Pseudomonadota</taxon>
        <taxon>Gammaproteobacteria</taxon>
        <taxon>Enterobacterales</taxon>
        <taxon>Morganellaceae</taxon>
        <taxon>Arsenophonus</taxon>
    </lineage>
</organism>
<dbReference type="EMBL" id="CP123504">
    <property type="protein sequence ID" value="WGM02527.1"/>
    <property type="molecule type" value="Genomic_DNA"/>
</dbReference>
<dbReference type="Proteomes" id="UP001177595">
    <property type="component" value="Chromosome"/>
</dbReference>
<dbReference type="InterPro" id="IPR016913">
    <property type="entry name" value="UCP029215"/>
</dbReference>
<protein>
    <submittedName>
        <fullName evidence="2">DUF2213 domain-containing protein</fullName>
    </submittedName>
</protein>
<dbReference type="RefSeq" id="WP_280624121.1">
    <property type="nucleotide sequence ID" value="NZ_CP123504.1"/>
</dbReference>
<dbReference type="PIRSF" id="PIRSF029215">
    <property type="entry name" value="UCP029215"/>
    <property type="match status" value="1"/>
</dbReference>
<dbReference type="AlphaFoldDB" id="A0AA95KCJ3"/>
<evidence type="ECO:0000313" key="4">
    <source>
        <dbReference type="Proteomes" id="UP001177595"/>
    </source>
</evidence>
<reference evidence="2" key="1">
    <citation type="submission" date="2023-04" db="EMBL/GenBank/DDBJ databases">
        <title>Genome dynamics across the evolutionary transition to endosymbiosis.</title>
        <authorList>
            <person name="Siozios S."/>
            <person name="Nadal-Jimenez P."/>
            <person name="Azagi T."/>
            <person name="Sprong H."/>
            <person name="Frost C.L."/>
            <person name="Parratt S.R."/>
            <person name="Taylor G."/>
            <person name="Brettell L."/>
            <person name="Lew K.C."/>
            <person name="Croft L."/>
            <person name="King K.C."/>
            <person name="Brockhurst M.A."/>
            <person name="Hypsa V."/>
            <person name="Novakova E."/>
            <person name="Darby A.C."/>
            <person name="Hurst G.D.D."/>
        </authorList>
    </citation>
    <scope>NUCLEOTIDE SEQUENCE</scope>
    <source>
        <strain evidence="2">APv</strain>
    </source>
</reference>
<gene>
    <name evidence="3" type="ORF">QE210_05435</name>
    <name evidence="2" type="ORF">QE210_11625</name>
</gene>
<dbReference type="EMBL" id="CP123504">
    <property type="protein sequence ID" value="WGM00518.1"/>
    <property type="molecule type" value="Genomic_DNA"/>
</dbReference>
<evidence type="ECO:0000256" key="1">
    <source>
        <dbReference type="SAM" id="MobiDB-lite"/>
    </source>
</evidence>
<evidence type="ECO:0000313" key="3">
    <source>
        <dbReference type="EMBL" id="WGM02527.1"/>
    </source>
</evidence>
<name>A0AA95KCJ3_9GAMM</name>
<evidence type="ECO:0000313" key="2">
    <source>
        <dbReference type="EMBL" id="WGM00518.1"/>
    </source>
</evidence>
<proteinExistence type="predicted"/>
<dbReference type="Pfam" id="PF09979">
    <property type="entry name" value="DUF2213"/>
    <property type="match status" value="1"/>
</dbReference>
<feature type="region of interest" description="Disordered" evidence="1">
    <location>
        <begin position="268"/>
        <end position="295"/>
    </location>
</feature>